<sequence length="202" mass="23141">MTNTNSKVYFSHWIQVHQLKLINVDYLMALMLRGAAMQCCPTQGAIDGIIPFLLQGYSIVEDNIGVIVWQCKNDSHYTANPKPDMFDAMDPYELGIFDLSSVPIPIIRIFFALAAKTPCVKYVTAKKSIQNKKYTAYDFWVAGLSPTVFLPVKQTNWHVWAALLQASYGWQEIYEEQRLHKELWQSQIPAAADDPAHWARWV</sequence>
<protein>
    <submittedName>
        <fullName evidence="1">Uncharacterized protein</fullName>
    </submittedName>
</protein>
<dbReference type="OrthoDB" id="2804161at2759"/>
<dbReference type="InParanoid" id="A0A401GTH1"/>
<dbReference type="RefSeq" id="XP_027616419.1">
    <property type="nucleotide sequence ID" value="XM_027760618.1"/>
</dbReference>
<evidence type="ECO:0000313" key="1">
    <source>
        <dbReference type="EMBL" id="GBE85506.1"/>
    </source>
</evidence>
<organism evidence="1 2">
    <name type="scientific">Sparassis crispa</name>
    <dbReference type="NCBI Taxonomy" id="139825"/>
    <lineage>
        <taxon>Eukaryota</taxon>
        <taxon>Fungi</taxon>
        <taxon>Dikarya</taxon>
        <taxon>Basidiomycota</taxon>
        <taxon>Agaricomycotina</taxon>
        <taxon>Agaricomycetes</taxon>
        <taxon>Polyporales</taxon>
        <taxon>Sparassidaceae</taxon>
        <taxon>Sparassis</taxon>
    </lineage>
</organism>
<dbReference type="STRING" id="139825.A0A401GTH1"/>
<dbReference type="EMBL" id="BFAD01000008">
    <property type="protein sequence ID" value="GBE85506.1"/>
    <property type="molecule type" value="Genomic_DNA"/>
</dbReference>
<dbReference type="Proteomes" id="UP000287166">
    <property type="component" value="Unassembled WGS sequence"/>
</dbReference>
<name>A0A401GTH1_9APHY</name>
<accession>A0A401GTH1</accession>
<proteinExistence type="predicted"/>
<evidence type="ECO:0000313" key="2">
    <source>
        <dbReference type="Proteomes" id="UP000287166"/>
    </source>
</evidence>
<dbReference type="GeneID" id="38782423"/>
<keyword evidence="2" id="KW-1185">Reference proteome</keyword>
<comment type="caution">
    <text evidence="1">The sequence shown here is derived from an EMBL/GenBank/DDBJ whole genome shotgun (WGS) entry which is preliminary data.</text>
</comment>
<reference evidence="1 2" key="1">
    <citation type="journal article" date="2018" name="Sci. Rep.">
        <title>Genome sequence of the cauliflower mushroom Sparassis crispa (Hanabiratake) and its association with beneficial usage.</title>
        <authorList>
            <person name="Kiyama R."/>
            <person name="Furutani Y."/>
            <person name="Kawaguchi K."/>
            <person name="Nakanishi T."/>
        </authorList>
    </citation>
    <scope>NUCLEOTIDE SEQUENCE [LARGE SCALE GENOMIC DNA]</scope>
</reference>
<dbReference type="AlphaFoldDB" id="A0A401GTH1"/>
<gene>
    <name evidence="1" type="ORF">SCP_0800230</name>
</gene>